<evidence type="ECO:0000256" key="1">
    <source>
        <dbReference type="ARBA" id="ARBA00004267"/>
    </source>
</evidence>
<evidence type="ECO:0000256" key="3">
    <source>
        <dbReference type="ARBA" id="ARBA00022553"/>
    </source>
</evidence>
<name>A0A8J4WTQ8_9TREM</name>
<dbReference type="GO" id="GO:0005737">
    <property type="term" value="C:cytoplasm"/>
    <property type="evidence" value="ECO:0007669"/>
    <property type="project" value="TreeGrafter"/>
</dbReference>
<keyword evidence="2" id="KW-0963">Cytoplasm</keyword>
<keyword evidence="4 6" id="KW-0175">Coiled coil</keyword>
<feature type="region of interest" description="Disordered" evidence="7">
    <location>
        <begin position="1191"/>
        <end position="1210"/>
    </location>
</feature>
<dbReference type="OrthoDB" id="2020852at2759"/>
<feature type="compositionally biased region" description="Polar residues" evidence="7">
    <location>
        <begin position="172"/>
        <end position="187"/>
    </location>
</feature>
<feature type="coiled-coil region" evidence="6">
    <location>
        <begin position="1942"/>
        <end position="1969"/>
    </location>
</feature>
<dbReference type="Pfam" id="PF10495">
    <property type="entry name" value="PACT_coil_coil"/>
    <property type="match status" value="1"/>
</dbReference>
<dbReference type="GO" id="GO:0032982">
    <property type="term" value="C:myosin filament"/>
    <property type="evidence" value="ECO:0007669"/>
    <property type="project" value="TreeGrafter"/>
</dbReference>
<feature type="domain" description="Pericentrin/AKAP-450 centrosomal targeting" evidence="8">
    <location>
        <begin position="2150"/>
        <end position="2238"/>
    </location>
</feature>
<evidence type="ECO:0000313" key="10">
    <source>
        <dbReference type="Proteomes" id="UP000748531"/>
    </source>
</evidence>
<feature type="region of interest" description="Disordered" evidence="7">
    <location>
        <begin position="158"/>
        <end position="187"/>
    </location>
</feature>
<keyword evidence="3" id="KW-0597">Phosphoprotein</keyword>
<feature type="coiled-coil region" evidence="6">
    <location>
        <begin position="1364"/>
        <end position="1405"/>
    </location>
</feature>
<feature type="coiled-coil region" evidence="6">
    <location>
        <begin position="1787"/>
        <end position="1891"/>
    </location>
</feature>
<dbReference type="Proteomes" id="UP000748531">
    <property type="component" value="Unassembled WGS sequence"/>
</dbReference>
<evidence type="ECO:0000313" key="9">
    <source>
        <dbReference type="EMBL" id="KAF5403990.1"/>
    </source>
</evidence>
<dbReference type="GO" id="GO:0005815">
    <property type="term" value="C:microtubule organizing center"/>
    <property type="evidence" value="ECO:0007669"/>
    <property type="project" value="UniProtKB-SubCell"/>
</dbReference>
<feature type="compositionally biased region" description="Low complexity" evidence="7">
    <location>
        <begin position="1197"/>
        <end position="1206"/>
    </location>
</feature>
<reference evidence="9" key="1">
    <citation type="submission" date="2019-05" db="EMBL/GenBank/DDBJ databases">
        <title>Annotation for the trematode Paragonimus heterotremus.</title>
        <authorList>
            <person name="Choi Y.-J."/>
        </authorList>
    </citation>
    <scope>NUCLEOTIDE SEQUENCE</scope>
    <source>
        <strain evidence="9">LC</strain>
    </source>
</reference>
<feature type="region of interest" description="Disordered" evidence="7">
    <location>
        <begin position="290"/>
        <end position="315"/>
    </location>
</feature>
<feature type="region of interest" description="Disordered" evidence="7">
    <location>
        <begin position="1979"/>
        <end position="2010"/>
    </location>
</feature>
<dbReference type="GO" id="GO:0016460">
    <property type="term" value="C:myosin II complex"/>
    <property type="evidence" value="ECO:0007669"/>
    <property type="project" value="TreeGrafter"/>
</dbReference>
<feature type="region of interest" description="Disordered" evidence="7">
    <location>
        <begin position="2402"/>
        <end position="2427"/>
    </location>
</feature>
<dbReference type="EMBL" id="LUCH01000941">
    <property type="protein sequence ID" value="KAF5403990.1"/>
    <property type="molecule type" value="Genomic_DNA"/>
</dbReference>
<evidence type="ECO:0000259" key="8">
    <source>
        <dbReference type="Pfam" id="PF10495"/>
    </source>
</evidence>
<dbReference type="PANTHER" id="PTHR45615:SF40">
    <property type="entry name" value="MYOSIN HEAVY CHAIN, NON-MUSCLE"/>
    <property type="match status" value="1"/>
</dbReference>
<feature type="compositionally biased region" description="Polar residues" evidence="7">
    <location>
        <begin position="1513"/>
        <end position="1531"/>
    </location>
</feature>
<dbReference type="GO" id="GO:0000146">
    <property type="term" value="F:microfilament motor activity"/>
    <property type="evidence" value="ECO:0007669"/>
    <property type="project" value="TreeGrafter"/>
</dbReference>
<feature type="region of interest" description="Disordered" evidence="7">
    <location>
        <begin position="2083"/>
        <end position="2136"/>
    </location>
</feature>
<feature type="compositionally biased region" description="Basic and acidic residues" evidence="7">
    <location>
        <begin position="1996"/>
        <end position="2006"/>
    </location>
</feature>
<feature type="region of interest" description="Disordered" evidence="7">
    <location>
        <begin position="478"/>
        <end position="503"/>
    </location>
</feature>
<proteinExistence type="predicted"/>
<feature type="region of interest" description="Disordered" evidence="7">
    <location>
        <begin position="331"/>
        <end position="353"/>
    </location>
</feature>
<comment type="caution">
    <text evidence="9">The sequence shown here is derived from an EMBL/GenBank/DDBJ whole genome shotgun (WGS) entry which is preliminary data.</text>
</comment>
<dbReference type="GO" id="GO:0051015">
    <property type="term" value="F:actin filament binding"/>
    <property type="evidence" value="ECO:0007669"/>
    <property type="project" value="TreeGrafter"/>
</dbReference>
<keyword evidence="10" id="KW-1185">Reference proteome</keyword>
<dbReference type="InterPro" id="IPR019528">
    <property type="entry name" value="PACT_domain"/>
</dbReference>
<comment type="subcellular location">
    <subcellularLocation>
        <location evidence="1">Cytoplasm</location>
        <location evidence="1">Cytoskeleton</location>
        <location evidence="1">Microtubule organizing center</location>
    </subcellularLocation>
</comment>
<keyword evidence="5" id="KW-0206">Cytoskeleton</keyword>
<dbReference type="PANTHER" id="PTHR45615">
    <property type="entry name" value="MYOSIN HEAVY CHAIN, NON-MUSCLE"/>
    <property type="match status" value="1"/>
</dbReference>
<feature type="region of interest" description="Disordered" evidence="7">
    <location>
        <begin position="1499"/>
        <end position="1532"/>
    </location>
</feature>
<evidence type="ECO:0000256" key="7">
    <source>
        <dbReference type="SAM" id="MobiDB-lite"/>
    </source>
</evidence>
<organism evidence="9 10">
    <name type="scientific">Paragonimus heterotremus</name>
    <dbReference type="NCBI Taxonomy" id="100268"/>
    <lineage>
        <taxon>Eukaryota</taxon>
        <taxon>Metazoa</taxon>
        <taxon>Spiralia</taxon>
        <taxon>Lophotrochozoa</taxon>
        <taxon>Platyhelminthes</taxon>
        <taxon>Trematoda</taxon>
        <taxon>Digenea</taxon>
        <taxon>Plagiorchiida</taxon>
        <taxon>Troglotremata</taxon>
        <taxon>Troglotrematidae</taxon>
        <taxon>Paragonimus</taxon>
    </lineage>
</organism>
<accession>A0A8J4WTQ8</accession>
<evidence type="ECO:0000256" key="2">
    <source>
        <dbReference type="ARBA" id="ARBA00022490"/>
    </source>
</evidence>
<feature type="compositionally biased region" description="Basic and acidic residues" evidence="7">
    <location>
        <begin position="2093"/>
        <end position="2103"/>
    </location>
</feature>
<gene>
    <name evidence="9" type="ORF">PHET_02480</name>
</gene>
<feature type="compositionally biased region" description="Polar residues" evidence="7">
    <location>
        <begin position="974"/>
        <end position="992"/>
    </location>
</feature>
<feature type="region of interest" description="Disordered" evidence="7">
    <location>
        <begin position="954"/>
        <end position="992"/>
    </location>
</feature>
<protein>
    <recommendedName>
        <fullName evidence="8">Pericentrin/AKAP-450 centrosomal targeting domain-containing protein</fullName>
    </recommendedName>
</protein>
<evidence type="ECO:0000256" key="4">
    <source>
        <dbReference type="ARBA" id="ARBA00023054"/>
    </source>
</evidence>
<sequence>MVVFDDPFCLFFPKRPYYSYQLFNDGLGNTVHWLQQHPDYHYKILKFVSHEDVRSQFDEVLKLRATLTVEVDALQQLRAELEDTQSMSEVHMQLERATMENRRLQSALRVAHEQISDLYFNKRVLEAEMTALRSDRDQQVAEANERIRMAERAVVAATSRRRSADPTAAPLTVQSSPARGVTANQTDAEESITTGCLLSRVQPTYTTFRPVDRKSRDVNRFKQYATLTAMNYDDFDSLDEDENVVDSDATADETAAMELQEPHTASGKLQIQPISQSSVDTDGSFEANRNELKVPHVNDLPPSQPDLTEEAAGDLETPSRIDAVDTVGVVLPSPSSSSTPRKSVDLPSVESLESPVHARTPALTLPDTVTMDTVPRADYLKLLDELDELRQELDAVRRTQVMSNPPDYPSHLAPKLVVPTQTPFRSPVMDHELTDQLHELVGKVQVDTPSNRQSMLPSSAPGTTRFFDWSVSLNQSAASPDAHLSADEEEDEDKSKQESDLIEVETPIRKDLSPVCENCLSLQARLLTVETIGSVQMEESSRLWASQITTLESMVHQLQDELQVVRHEHAVVHSASSFDHIVPLKWNTADQSVWTQTNTSDHMLNESVRHLSAASQTDLPDASSPEVDESVTATLQRYSRLSADAACICLALAQRIASLNRRGVPDGEQSAEYTNDFNTLLSALSVNQLDDNGSCVELDRSGYKILGPALTQLNHEVERLASVMDAEFQDRFDNHSLFQDNDGVLDPEVEVAELRTRLSAVLQLLAAKLPPDTQKVLAETTQIVEAERLQLQAELERRIVQLEQSHSFSLTELEASRRSLIDQLATSEAANLQLKDELGVLQQKLQAKERFLAEQTDERETEREEFRAELTRLEKQLQTTKGELLASKLINGASTVVDDASDGQDQWNTTTLSVDSDDFDYSDPDTPVRDSRRQTWFAPPCTTSLSIIGSLNRRFSEGPVRPPSSLPSSERMRNNNNVDQVPFSSTRLSTHPQATTGMADAWTNTIPSVVRDFFDKDTYVELDRKVQLHERGCYTCPLLSDALVQTDNEDSVLMTEIMTLREQLANQLQNPPHPAVSDTRDASVTALWEREDAWTQFAGDDSTASEAVHAVRTTKTVRKILDARTAAAILGQFTLTEESTVVTHGSPVSRGWSCDSDRVHVLEFADKATCTDSVLLCVKNLTSDASSEYIPQRERSLSSSGLTSPSAVTQDTGIDMSQGVILSEASARVVAHNTTTSVPLCDMSSVDPPVLEDSDGVHSHTSDTSFTETVVNSKSDVMATVDRDENLGILSSPAFSLRPQSTTAHVEVMVDVCSPDKSVPDGLRRIDHSLTDGLSNTDDLQLEFIPKSDLQTLLEQKATCELLVNTMRSEIEGLQRYQEELQSDYDMLQSMLDDRESELERCTNESLALQARCVGFEKELMERKNVVLERDEDMFLLTEQNESLQAKICELEKQLEFANHVTYSSVDAFTQTDLPTSDTRSCTPSAATEACRIDTSTMEDRECSDTIVDGGSSLHSSNDAATEDSGQQNSAPVAVAPIYASTPDERSAEITNHPDEVQALIRGLREAHQRATAQIASSNPADAQTIPEPHGWHGNESAVDNYQPNAIVDLVRANTALKRVLNQLTNVVENYENPCQTSGSASLSKDYLQQLIQCTSNALAADELVWLNMLQSSTADIFRCIPSSTSNHESVINTILPADNGQDSAWNAMRRLAGQLTAFMQHEEKYRECFTRTHLLEKQCLSADLKVATTRTDSLSAEVDRLGDRLISQKQALDRADGLNLRLANQVSDLKTDLAKVTAELQTERLESEQKQAKLDRISTQLAEEQRTSDQLRAQSDAVKKEVSRLQQELKIATDTLLESQLALAVAQKRAETAEQTVDDLKEQCSDAINLSEVTVSPEQTSLNNSTANTEFHLRSLSTSPKDLFHAINSFANNLAVARHTATKAERRARELQSINNALRLNLAETELRVMPFLVSCTRSQLPNSSPNAPPPHELNQAKHPSETKQRHPSCRFAELKSVCTRLLSLAAADQIGANDGSSSASTSDADDDEDVTRLRAAPKAVSFHPSVRRSEQQRAFDLSAPVTPKLTNGMDHNAERDLESPRNRLNPALSVSRISSGSTVTKKEQPSFETPGGESTVSMERFRNVHAHYLRAQSYRRALTFQKRYLLLLLGGFQYSEEAVIASLGRPEWMLTDPTNGLVNCCGGLSNPAIPTPLRRFRAAVRAAQVIFRMRHMVNRWRRSGLYSSTGAMSTSHTSATKLTCFPTRFGVSAISRAPLKELTAESAFHNCSLTATATHVPLTSKILNRSADARQMPVNHDSRWQYNISTPASGAPIGVSHPNIPDFSNTPSSFPLTYSTPIQTHLSAQTPSAPSDFPVKNTSSIVYSTGNSVQLNRNFLRTRPGVNSISTQPQHRNSVPFSSAPSRPSALTISTAHSSLNERQRSLRNKPEWRRV</sequence>
<evidence type="ECO:0000256" key="5">
    <source>
        <dbReference type="ARBA" id="ARBA00023212"/>
    </source>
</evidence>
<feature type="coiled-coil region" evidence="6">
    <location>
        <begin position="856"/>
        <end position="883"/>
    </location>
</feature>
<evidence type="ECO:0000256" key="6">
    <source>
        <dbReference type="SAM" id="Coils"/>
    </source>
</evidence>